<keyword evidence="2" id="KW-1133">Transmembrane helix</keyword>
<sequence>MLNRLIGPLIVILIGLALTGFGFVNATEKVPECDYKEMHRGDTCRQAKGSPLSYEAQLRADHDMGRVTIGAGAAAVIGGVVLGIRNYRRRPEVPLQRASGGNRYHAQSGSPPQYPPPGMPQRYPPFGSPQQYPPPGGSPQHPAPQYPPRGMPQQYPPPQQYPAPHHPPQQHPPPGGPPQYPPPQQYRSPQHPAPGQP</sequence>
<proteinExistence type="predicted"/>
<dbReference type="RefSeq" id="WP_065119935.1">
    <property type="nucleotide sequence ID" value="NZ_LZKQ01000066.1"/>
</dbReference>
<comment type="caution">
    <text evidence="3">The sequence shown here is derived from an EMBL/GenBank/DDBJ whole genome shotgun (WGS) entry which is preliminary data.</text>
</comment>
<protein>
    <submittedName>
        <fullName evidence="3">Uncharacterized protein</fullName>
    </submittedName>
</protein>
<accession>A0A1A3CRF6</accession>
<name>A0A1A3CRF6_MYCAS</name>
<dbReference type="AlphaFoldDB" id="A0A1A3CRF6"/>
<dbReference type="Proteomes" id="UP000093795">
    <property type="component" value="Unassembled WGS sequence"/>
</dbReference>
<feature type="transmembrane region" description="Helical" evidence="2">
    <location>
        <begin position="67"/>
        <end position="87"/>
    </location>
</feature>
<evidence type="ECO:0000313" key="4">
    <source>
        <dbReference type="Proteomes" id="UP000093795"/>
    </source>
</evidence>
<evidence type="ECO:0000256" key="2">
    <source>
        <dbReference type="SAM" id="Phobius"/>
    </source>
</evidence>
<evidence type="ECO:0000313" key="3">
    <source>
        <dbReference type="EMBL" id="OBI88942.1"/>
    </source>
</evidence>
<keyword evidence="2" id="KW-0812">Transmembrane</keyword>
<feature type="compositionally biased region" description="Pro residues" evidence="1">
    <location>
        <begin position="112"/>
        <end position="184"/>
    </location>
</feature>
<dbReference type="EMBL" id="LZKQ01000066">
    <property type="protein sequence ID" value="OBI88942.1"/>
    <property type="molecule type" value="Genomic_DNA"/>
</dbReference>
<evidence type="ECO:0000256" key="1">
    <source>
        <dbReference type="SAM" id="MobiDB-lite"/>
    </source>
</evidence>
<gene>
    <name evidence="3" type="ORF">A9X01_14460</name>
</gene>
<organism evidence="3 4">
    <name type="scientific">Mycobacterium asiaticum</name>
    <dbReference type="NCBI Taxonomy" id="1790"/>
    <lineage>
        <taxon>Bacteria</taxon>
        <taxon>Bacillati</taxon>
        <taxon>Actinomycetota</taxon>
        <taxon>Actinomycetes</taxon>
        <taxon>Mycobacteriales</taxon>
        <taxon>Mycobacteriaceae</taxon>
        <taxon>Mycobacterium</taxon>
    </lineage>
</organism>
<keyword evidence="2" id="KW-0472">Membrane</keyword>
<reference evidence="3 4" key="1">
    <citation type="submission" date="2016-06" db="EMBL/GenBank/DDBJ databases">
        <authorList>
            <person name="Kjaerup R.B."/>
            <person name="Dalgaard T.S."/>
            <person name="Juul-Madsen H.R."/>
        </authorList>
    </citation>
    <scope>NUCLEOTIDE SEQUENCE [LARGE SCALE GENOMIC DNA]</scope>
    <source>
        <strain evidence="3 4">1081914.2</strain>
    </source>
</reference>
<dbReference type="OrthoDB" id="4753814at2"/>
<feature type="region of interest" description="Disordered" evidence="1">
    <location>
        <begin position="95"/>
        <end position="197"/>
    </location>
</feature>